<keyword evidence="2" id="KW-0813">Transport</keyword>
<comment type="subcellular location">
    <subcellularLocation>
        <location evidence="1">Cell inner membrane</location>
        <topology evidence="1">Multi-pass membrane protein</topology>
    </subcellularLocation>
</comment>
<evidence type="ECO:0000256" key="7">
    <source>
        <dbReference type="ARBA" id="ARBA00038075"/>
    </source>
</evidence>
<keyword evidence="5 10" id="KW-1133">Transmembrane helix</keyword>
<evidence type="ECO:0000256" key="3">
    <source>
        <dbReference type="ARBA" id="ARBA00022475"/>
    </source>
</evidence>
<evidence type="ECO:0000256" key="5">
    <source>
        <dbReference type="ARBA" id="ARBA00022989"/>
    </source>
</evidence>
<comment type="caution">
    <text evidence="12">The sequence shown here is derived from an EMBL/GenBank/DDBJ whole genome shotgun (WGS) entry which is preliminary data.</text>
</comment>
<feature type="transmembrane region" description="Helical" evidence="10">
    <location>
        <begin position="78"/>
        <end position="97"/>
    </location>
</feature>
<feature type="transmembrane region" description="Helical" evidence="10">
    <location>
        <begin position="284"/>
        <end position="310"/>
    </location>
</feature>
<gene>
    <name evidence="12" type="ORF">V1634_16760</name>
</gene>
<evidence type="ECO:0000313" key="12">
    <source>
        <dbReference type="EMBL" id="MEE6308480.1"/>
    </source>
</evidence>
<protein>
    <recommendedName>
        <fullName evidence="8">Multidrug efflux pump Tap</fullName>
    </recommendedName>
</protein>
<dbReference type="Pfam" id="PF07690">
    <property type="entry name" value="MFS_1"/>
    <property type="match status" value="1"/>
</dbReference>
<dbReference type="RefSeq" id="WP_331208763.1">
    <property type="nucleotide sequence ID" value="NZ_JAZGQL010000011.1"/>
</dbReference>
<feature type="transmembrane region" description="Helical" evidence="10">
    <location>
        <begin position="256"/>
        <end position="278"/>
    </location>
</feature>
<keyword evidence="3" id="KW-1003">Cell membrane</keyword>
<evidence type="ECO:0000256" key="8">
    <source>
        <dbReference type="ARBA" id="ARBA00040914"/>
    </source>
</evidence>
<evidence type="ECO:0000256" key="9">
    <source>
        <dbReference type="SAM" id="MobiDB-lite"/>
    </source>
</evidence>
<feature type="transmembrane region" description="Helical" evidence="10">
    <location>
        <begin position="109"/>
        <end position="130"/>
    </location>
</feature>
<feature type="domain" description="Major facilitator superfamily (MFS) profile" evidence="11">
    <location>
        <begin position="43"/>
        <end position="429"/>
    </location>
</feature>
<dbReference type="PANTHER" id="PTHR23513:SF9">
    <property type="entry name" value="ENTEROBACTIN EXPORTER ENTS"/>
    <property type="match status" value="1"/>
</dbReference>
<dbReference type="InterPro" id="IPR011701">
    <property type="entry name" value="MFS"/>
</dbReference>
<feature type="region of interest" description="Disordered" evidence="9">
    <location>
        <begin position="451"/>
        <end position="486"/>
    </location>
</feature>
<reference evidence="12 13" key="1">
    <citation type="submission" date="2024-01" db="EMBL/GenBank/DDBJ databases">
        <title>Genome insights into Plantactinospora veratri sp. nov.</title>
        <authorList>
            <person name="Wang L."/>
        </authorList>
    </citation>
    <scope>NUCLEOTIDE SEQUENCE [LARGE SCALE GENOMIC DNA]</scope>
    <source>
        <strain evidence="12 13">NEAU-FHS4</strain>
    </source>
</reference>
<dbReference type="PANTHER" id="PTHR23513">
    <property type="entry name" value="INTEGRAL MEMBRANE EFFLUX PROTEIN-RELATED"/>
    <property type="match status" value="1"/>
</dbReference>
<evidence type="ECO:0000256" key="10">
    <source>
        <dbReference type="SAM" id="Phobius"/>
    </source>
</evidence>
<dbReference type="CDD" id="cd06173">
    <property type="entry name" value="MFS_MefA_like"/>
    <property type="match status" value="1"/>
</dbReference>
<keyword evidence="6 10" id="KW-0472">Membrane</keyword>
<name>A0ABU7SEV2_9ACTN</name>
<comment type="similarity">
    <text evidence="7">Belongs to the major facilitator superfamily. Drug:H(+) antiporter-3 (DHA3) (TC 2.A.1.21) family.</text>
</comment>
<evidence type="ECO:0000256" key="4">
    <source>
        <dbReference type="ARBA" id="ARBA00022692"/>
    </source>
</evidence>
<feature type="transmembrane region" description="Helical" evidence="10">
    <location>
        <begin position="376"/>
        <end position="402"/>
    </location>
</feature>
<evidence type="ECO:0000313" key="13">
    <source>
        <dbReference type="Proteomes" id="UP001339911"/>
    </source>
</evidence>
<dbReference type="EMBL" id="JAZGQL010000011">
    <property type="protein sequence ID" value="MEE6308480.1"/>
    <property type="molecule type" value="Genomic_DNA"/>
</dbReference>
<dbReference type="InterPro" id="IPR036259">
    <property type="entry name" value="MFS_trans_sf"/>
</dbReference>
<feature type="transmembrane region" description="Helical" evidence="10">
    <location>
        <begin position="342"/>
        <end position="364"/>
    </location>
</feature>
<dbReference type="PROSITE" id="PS50850">
    <property type="entry name" value="MFS"/>
    <property type="match status" value="1"/>
</dbReference>
<evidence type="ECO:0000256" key="1">
    <source>
        <dbReference type="ARBA" id="ARBA00004429"/>
    </source>
</evidence>
<dbReference type="Gene3D" id="1.20.1250.20">
    <property type="entry name" value="MFS general substrate transporter like domains"/>
    <property type="match status" value="1"/>
</dbReference>
<evidence type="ECO:0000259" key="11">
    <source>
        <dbReference type="PROSITE" id="PS50850"/>
    </source>
</evidence>
<feature type="transmembrane region" description="Helical" evidence="10">
    <location>
        <begin position="200"/>
        <end position="220"/>
    </location>
</feature>
<feature type="transmembrane region" description="Helical" evidence="10">
    <location>
        <begin position="317"/>
        <end position="336"/>
    </location>
</feature>
<feature type="transmembrane region" description="Helical" evidence="10">
    <location>
        <begin position="408"/>
        <end position="432"/>
    </location>
</feature>
<feature type="region of interest" description="Disordered" evidence="9">
    <location>
        <begin position="1"/>
        <end position="34"/>
    </location>
</feature>
<accession>A0ABU7SEV2</accession>
<keyword evidence="13" id="KW-1185">Reference proteome</keyword>
<dbReference type="SUPFAM" id="SSF103473">
    <property type="entry name" value="MFS general substrate transporter"/>
    <property type="match status" value="1"/>
</dbReference>
<feature type="transmembrane region" description="Helical" evidence="10">
    <location>
        <begin position="45"/>
        <end position="72"/>
    </location>
</feature>
<dbReference type="Proteomes" id="UP001339911">
    <property type="component" value="Unassembled WGS sequence"/>
</dbReference>
<evidence type="ECO:0000256" key="6">
    <source>
        <dbReference type="ARBA" id="ARBA00023136"/>
    </source>
</evidence>
<sequence>MSIVEEPAPPSRGAAPSGTTGPPDAEASGGPPSPTVPLRRNRDFLLLWAGAAGTLIGARITSIAYPMLVLWYTGSAGNAGLVGAAALLPHLLVQLPAGAFVDRWDRRRLMIFCDLGCLVATGSVALAVLFDRIWVPQLMVVAFVQTSLSVFYQLGERAAVRQLVPAEHLSTALTQNEARGRAAVLIGQPVGGVLFTAARWAPFLFTTIAHLGSLIALLLIRKPFQQARTERRVTTLRADIAEGVAWMWQQRFLRTVLGFVAISNAVFQALTLALMVVVRNGGGSAAVVGAVIGASGIGGMLGALSGMWWLRRATLRALVVGGLAAWAVTVPLMAFTTNPVHLSVIFAANSYVGGLFNVVGMVYMVRITPDPLMGRVGGVATLLASGSNFLGALGGGVLLAGAGIRATVLWLGAVMSSLVVLAVLSPAVRGIARTPDNARMVRRLGRHAAPGRNMVPPAAGDRTGNGAAGPTVAAGQRVNGRSIEKV</sequence>
<dbReference type="InterPro" id="IPR020846">
    <property type="entry name" value="MFS_dom"/>
</dbReference>
<evidence type="ECO:0000256" key="2">
    <source>
        <dbReference type="ARBA" id="ARBA00022448"/>
    </source>
</evidence>
<organism evidence="12 13">
    <name type="scientific">Plantactinospora veratri</name>
    <dbReference type="NCBI Taxonomy" id="1436122"/>
    <lineage>
        <taxon>Bacteria</taxon>
        <taxon>Bacillati</taxon>
        <taxon>Actinomycetota</taxon>
        <taxon>Actinomycetes</taxon>
        <taxon>Micromonosporales</taxon>
        <taxon>Micromonosporaceae</taxon>
        <taxon>Plantactinospora</taxon>
    </lineage>
</organism>
<proteinExistence type="inferred from homology"/>
<keyword evidence="4 10" id="KW-0812">Transmembrane</keyword>